<evidence type="ECO:0000256" key="1">
    <source>
        <dbReference type="ARBA" id="ARBA00005585"/>
    </source>
</evidence>
<name>A0A3P7JZP7_STRVU</name>
<dbReference type="PROSITE" id="PS50156">
    <property type="entry name" value="SSD"/>
    <property type="match status" value="1"/>
</dbReference>
<dbReference type="InterPro" id="IPR051697">
    <property type="entry name" value="Patched_domain-protein"/>
</dbReference>
<dbReference type="PANTHER" id="PTHR10796:SF103">
    <property type="entry name" value="SSD DOMAIN-CONTAINING PROTEIN"/>
    <property type="match status" value="1"/>
</dbReference>
<feature type="non-terminal residue" evidence="3">
    <location>
        <position position="196"/>
    </location>
</feature>
<comment type="similarity">
    <text evidence="1">Belongs to the patched family.</text>
</comment>
<dbReference type="OrthoDB" id="5856203at2759"/>
<accession>A0A3P7JZP7</accession>
<dbReference type="EMBL" id="UYYB01130333">
    <property type="protein sequence ID" value="VDM84464.1"/>
    <property type="molecule type" value="Genomic_DNA"/>
</dbReference>
<proteinExistence type="inferred from homology"/>
<dbReference type="InterPro" id="IPR000731">
    <property type="entry name" value="SSD"/>
</dbReference>
<evidence type="ECO:0000313" key="3">
    <source>
        <dbReference type="EMBL" id="VDM84464.1"/>
    </source>
</evidence>
<keyword evidence="4" id="KW-1185">Reference proteome</keyword>
<dbReference type="Pfam" id="PF12349">
    <property type="entry name" value="Sterol-sensing"/>
    <property type="match status" value="1"/>
</dbReference>
<dbReference type="GO" id="GO:0018996">
    <property type="term" value="P:molting cycle, collagen and cuticulin-based cuticle"/>
    <property type="evidence" value="ECO:0007669"/>
    <property type="project" value="TreeGrafter"/>
</dbReference>
<dbReference type="GO" id="GO:0030659">
    <property type="term" value="C:cytoplasmic vesicle membrane"/>
    <property type="evidence" value="ECO:0007669"/>
    <property type="project" value="TreeGrafter"/>
</dbReference>
<evidence type="ECO:0000313" key="4">
    <source>
        <dbReference type="Proteomes" id="UP000270094"/>
    </source>
</evidence>
<dbReference type="GO" id="GO:0005886">
    <property type="term" value="C:plasma membrane"/>
    <property type="evidence" value="ECO:0007669"/>
    <property type="project" value="TreeGrafter"/>
</dbReference>
<dbReference type="PANTHER" id="PTHR10796">
    <property type="entry name" value="PATCHED-RELATED"/>
    <property type="match status" value="1"/>
</dbReference>
<dbReference type="AlphaFoldDB" id="A0A3P7JZP7"/>
<protein>
    <recommendedName>
        <fullName evidence="2">SSD domain-containing protein</fullName>
    </recommendedName>
</protein>
<feature type="domain" description="SSD" evidence="2">
    <location>
        <begin position="1"/>
        <end position="32"/>
    </location>
</feature>
<organism evidence="3 4">
    <name type="scientific">Strongylus vulgaris</name>
    <name type="common">Blood worm</name>
    <dbReference type="NCBI Taxonomy" id="40348"/>
    <lineage>
        <taxon>Eukaryota</taxon>
        <taxon>Metazoa</taxon>
        <taxon>Ecdysozoa</taxon>
        <taxon>Nematoda</taxon>
        <taxon>Chromadorea</taxon>
        <taxon>Rhabditida</taxon>
        <taxon>Rhabditina</taxon>
        <taxon>Rhabditomorpha</taxon>
        <taxon>Strongyloidea</taxon>
        <taxon>Strongylidae</taxon>
        <taxon>Strongylus</taxon>
    </lineage>
</organism>
<gene>
    <name evidence="3" type="ORF">SVUK_LOCUS19462</name>
</gene>
<dbReference type="InterPro" id="IPR053958">
    <property type="entry name" value="HMGCR/SNAP/NPC1-like_SSD"/>
</dbReference>
<sequence length="196" mass="22248">MPVVRLFCLFTSVALFVDYVYQMTFFTAVMSFIVRRQIKLDRKAVENKVAPEMAISSIDKKLNDAKSFSVMMPVFTPSPVKAPAKGRLEVFIEWLHTKTAKSLVIAIFIVHIGISSFLASKVSTDFDMENLYLEGSPLTLISRRMQDFVLREAFVVNFAVQPMPDLQNATVREKFEEMVDRLEHIPKYGAGPDSTI</sequence>
<reference evidence="3 4" key="1">
    <citation type="submission" date="2018-11" db="EMBL/GenBank/DDBJ databases">
        <authorList>
            <consortium name="Pathogen Informatics"/>
        </authorList>
    </citation>
    <scope>NUCLEOTIDE SEQUENCE [LARGE SCALE GENOMIC DNA]</scope>
</reference>
<dbReference type="GO" id="GO:0006897">
    <property type="term" value="P:endocytosis"/>
    <property type="evidence" value="ECO:0007669"/>
    <property type="project" value="TreeGrafter"/>
</dbReference>
<evidence type="ECO:0000259" key="2">
    <source>
        <dbReference type="PROSITE" id="PS50156"/>
    </source>
</evidence>
<dbReference type="Proteomes" id="UP000270094">
    <property type="component" value="Unassembled WGS sequence"/>
</dbReference>